<dbReference type="KEGG" id="gim:F1728_02080"/>
<dbReference type="GO" id="GO:0016149">
    <property type="term" value="F:translation release factor activity, codon specific"/>
    <property type="evidence" value="ECO:0007669"/>
    <property type="project" value="UniProtKB-UniRule"/>
</dbReference>
<dbReference type="InterPro" id="IPR000352">
    <property type="entry name" value="Pep_chain_release_fac_I"/>
</dbReference>
<dbReference type="InterPro" id="IPR005139">
    <property type="entry name" value="PCRF"/>
</dbReference>
<reference evidence="7 8" key="1">
    <citation type="submission" date="2019-09" db="EMBL/GenBank/DDBJ databases">
        <title>Gimesia benthica sp. nov., a novel bacterium isolated from deep-sea water of the Northwest Indian Ocean.</title>
        <authorList>
            <person name="Dai X."/>
        </authorList>
    </citation>
    <scope>NUCLEOTIDE SEQUENCE [LARGE SCALE GENOMIC DNA]</scope>
    <source>
        <strain evidence="7 8">E7</strain>
    </source>
</reference>
<evidence type="ECO:0000256" key="2">
    <source>
        <dbReference type="ARBA" id="ARBA00022481"/>
    </source>
</evidence>
<dbReference type="GO" id="GO:0005737">
    <property type="term" value="C:cytoplasm"/>
    <property type="evidence" value="ECO:0007669"/>
    <property type="project" value="UniProtKB-SubCell"/>
</dbReference>
<evidence type="ECO:0000256" key="5">
    <source>
        <dbReference type="NCBIfam" id="TIGR00020"/>
    </source>
</evidence>
<comment type="subcellular location">
    <subcellularLocation>
        <location evidence="4">Cytoplasm</location>
    </subcellularLocation>
</comment>
<keyword evidence="8" id="KW-1185">Reference proteome</keyword>
<dbReference type="PANTHER" id="PTHR43116">
    <property type="entry name" value="PEPTIDE CHAIN RELEASE FACTOR 2"/>
    <property type="match status" value="1"/>
</dbReference>
<dbReference type="AlphaFoldDB" id="A0A6I6AJD0"/>
<dbReference type="EMBL" id="CP043930">
    <property type="protein sequence ID" value="QGQ26864.1"/>
    <property type="molecule type" value="Genomic_DNA"/>
</dbReference>
<keyword evidence="4" id="KW-0963">Cytoplasm</keyword>
<sequence length="368" mass="40957">MTNSEINVPESWIASSNYETLFDYAGKKKRTTEINEKMGAAGFWDNQEKAQVLVSEMQQLQLTVKPLTELIEGAGDLEVLLEFIEEEGSEDSIPELASTADRLQKILDHLELQAMMSAPEDGSAAYLSIQAGEGGTDSSDWAEMLLRMYLRWAERRGFNVEILDRSDAEEAGIRSATVRIEGDYAYGYLKGETGNHRLIRISPFDSAGRRHTSFAAVDVSPDLGEIAEIEINWDQDVREDTYRASGAGGQHINKTDSAIRLTHLESGVVVQCQNNRSQHKNRAEARKMLKAKLFQIEQEKRDAELAAKRGGKSKIGFGGQTVRNYVLHPDQYAKDARTGHKVGNPGPVLDGDLDGFLESFLRWGMAEN</sequence>
<dbReference type="Gene3D" id="3.30.70.1660">
    <property type="match status" value="1"/>
</dbReference>
<proteinExistence type="inferred from homology"/>
<dbReference type="SUPFAM" id="SSF75620">
    <property type="entry name" value="Release factor"/>
    <property type="match status" value="1"/>
</dbReference>
<feature type="domain" description="Prokaryotic-type class I peptide chain release factors" evidence="6">
    <location>
        <begin position="243"/>
        <end position="259"/>
    </location>
</feature>
<keyword evidence="3 4" id="KW-0648">Protein biosynthesis</keyword>
<comment type="PTM">
    <text evidence="4">Methylated by PrmC. Methylation increases the termination efficiency of RF2.</text>
</comment>
<dbReference type="HAMAP" id="MF_00094">
    <property type="entry name" value="Rel_fac_2"/>
    <property type="match status" value="1"/>
</dbReference>
<name>A0A6I6AJD0_9PLAN</name>
<dbReference type="Pfam" id="PF00472">
    <property type="entry name" value="RF-1"/>
    <property type="match status" value="1"/>
</dbReference>
<comment type="function">
    <text evidence="4">Peptide chain release factor 2 directs the termination of translation in response to the peptide chain termination codons UGA and UAA.</text>
</comment>
<dbReference type="PANTHER" id="PTHR43116:SF3">
    <property type="entry name" value="CLASS I PEPTIDE CHAIN RELEASE FACTOR"/>
    <property type="match status" value="1"/>
</dbReference>
<dbReference type="InterPro" id="IPR045853">
    <property type="entry name" value="Pep_chain_release_fac_I_sf"/>
</dbReference>
<comment type="similarity">
    <text evidence="1 4">Belongs to the prokaryotic/mitochondrial release factor family.</text>
</comment>
<evidence type="ECO:0000313" key="7">
    <source>
        <dbReference type="EMBL" id="QGQ26864.1"/>
    </source>
</evidence>
<accession>A0A6I6AJD0</accession>
<dbReference type="PROSITE" id="PS00745">
    <property type="entry name" value="RF_PROK_I"/>
    <property type="match status" value="1"/>
</dbReference>
<evidence type="ECO:0000313" key="8">
    <source>
        <dbReference type="Proteomes" id="UP000427281"/>
    </source>
</evidence>
<dbReference type="InterPro" id="IPR004374">
    <property type="entry name" value="PrfB"/>
</dbReference>
<dbReference type="NCBIfam" id="TIGR00020">
    <property type="entry name" value="prfB"/>
    <property type="match status" value="1"/>
</dbReference>
<feature type="modified residue" description="N5-methylglutamine" evidence="4">
    <location>
        <position position="250"/>
    </location>
</feature>
<dbReference type="SMART" id="SM00937">
    <property type="entry name" value="PCRF"/>
    <property type="match status" value="1"/>
</dbReference>
<dbReference type="Pfam" id="PF03462">
    <property type="entry name" value="PCRF"/>
    <property type="match status" value="1"/>
</dbReference>
<gene>
    <name evidence="4" type="primary">prfB</name>
    <name evidence="7" type="ORF">F1728_02080</name>
</gene>
<dbReference type="Gene3D" id="3.30.160.20">
    <property type="match status" value="1"/>
</dbReference>
<dbReference type="Proteomes" id="UP000427281">
    <property type="component" value="Chromosome"/>
</dbReference>
<evidence type="ECO:0000259" key="6">
    <source>
        <dbReference type="PROSITE" id="PS00745"/>
    </source>
</evidence>
<keyword evidence="2 4" id="KW-0488">Methylation</keyword>
<evidence type="ECO:0000256" key="4">
    <source>
        <dbReference type="HAMAP-Rule" id="MF_00094"/>
    </source>
</evidence>
<dbReference type="Gene3D" id="1.20.58.410">
    <property type="entry name" value="Release factor"/>
    <property type="match status" value="1"/>
</dbReference>
<organism evidence="7 8">
    <name type="scientific">Gimesia benthica</name>
    <dbReference type="NCBI Taxonomy" id="2608982"/>
    <lineage>
        <taxon>Bacteria</taxon>
        <taxon>Pseudomonadati</taxon>
        <taxon>Planctomycetota</taxon>
        <taxon>Planctomycetia</taxon>
        <taxon>Planctomycetales</taxon>
        <taxon>Planctomycetaceae</taxon>
        <taxon>Gimesia</taxon>
    </lineage>
</organism>
<evidence type="ECO:0000256" key="3">
    <source>
        <dbReference type="ARBA" id="ARBA00022917"/>
    </source>
</evidence>
<protein>
    <recommendedName>
        <fullName evidence="4 5">Peptide chain release factor 2</fullName>
        <shortName evidence="4">RF-2</shortName>
    </recommendedName>
</protein>
<evidence type="ECO:0000256" key="1">
    <source>
        <dbReference type="ARBA" id="ARBA00010835"/>
    </source>
</evidence>